<dbReference type="GO" id="GO:0030288">
    <property type="term" value="C:outer membrane-bounded periplasmic space"/>
    <property type="evidence" value="ECO:0007669"/>
    <property type="project" value="UniProtKB-ARBA"/>
</dbReference>
<dbReference type="CDD" id="cd08502">
    <property type="entry name" value="PBP2_NikA_DppA_OppA_like_16"/>
    <property type="match status" value="1"/>
</dbReference>
<evidence type="ECO:0000256" key="4">
    <source>
        <dbReference type="SAM" id="SignalP"/>
    </source>
</evidence>
<feature type="signal peptide" evidence="4">
    <location>
        <begin position="1"/>
        <end position="31"/>
    </location>
</feature>
<feature type="chain" id="PRO_5020211596" evidence="4">
    <location>
        <begin position="32"/>
        <end position="517"/>
    </location>
</feature>
<proteinExistence type="inferred from homology"/>
<dbReference type="PANTHER" id="PTHR30290:SF38">
    <property type="entry name" value="D,D-DIPEPTIDE-BINDING PERIPLASMIC PROTEIN DDPA-RELATED"/>
    <property type="match status" value="1"/>
</dbReference>
<dbReference type="GO" id="GO:0043190">
    <property type="term" value="C:ATP-binding cassette (ABC) transporter complex"/>
    <property type="evidence" value="ECO:0007669"/>
    <property type="project" value="InterPro"/>
</dbReference>
<dbReference type="Gene3D" id="3.10.105.10">
    <property type="entry name" value="Dipeptide-binding Protein, Domain 3"/>
    <property type="match status" value="1"/>
</dbReference>
<evidence type="ECO:0000259" key="5">
    <source>
        <dbReference type="Pfam" id="PF00496"/>
    </source>
</evidence>
<dbReference type="Pfam" id="PF00496">
    <property type="entry name" value="SBP_bac_5"/>
    <property type="match status" value="1"/>
</dbReference>
<comment type="subcellular location">
    <subcellularLocation>
        <location evidence="1">Periplasm</location>
    </subcellularLocation>
</comment>
<comment type="similarity">
    <text evidence="2">Belongs to the bacterial solute-binding protein 5 family.</text>
</comment>
<dbReference type="PANTHER" id="PTHR30290">
    <property type="entry name" value="PERIPLASMIC BINDING COMPONENT OF ABC TRANSPORTER"/>
    <property type="match status" value="1"/>
</dbReference>
<keyword evidence="7" id="KW-1185">Reference proteome</keyword>
<comment type="caution">
    <text evidence="6">The sequence shown here is derived from an EMBL/GenBank/DDBJ whole genome shotgun (WGS) entry which is preliminary data.</text>
</comment>
<dbReference type="InterPro" id="IPR006311">
    <property type="entry name" value="TAT_signal"/>
</dbReference>
<evidence type="ECO:0000313" key="7">
    <source>
        <dbReference type="Proteomes" id="UP000289411"/>
    </source>
</evidence>
<evidence type="ECO:0000256" key="2">
    <source>
        <dbReference type="ARBA" id="ARBA00005695"/>
    </source>
</evidence>
<dbReference type="Gene3D" id="3.90.76.10">
    <property type="entry name" value="Dipeptide-binding Protein, Domain 1"/>
    <property type="match status" value="1"/>
</dbReference>
<keyword evidence="3 4" id="KW-0732">Signal</keyword>
<dbReference type="PROSITE" id="PS51318">
    <property type="entry name" value="TAT"/>
    <property type="match status" value="1"/>
</dbReference>
<name>A0A4V1RII0_9HYPH</name>
<accession>A0A4V1RII0</accession>
<reference evidence="6 7" key="2">
    <citation type="submission" date="2019-02" db="EMBL/GenBank/DDBJ databases">
        <title>'Lichenibacterium ramalinii' gen. nov. sp. nov., 'Lichenibacterium minor' gen. nov. sp. nov.</title>
        <authorList>
            <person name="Pankratov T."/>
        </authorList>
    </citation>
    <scope>NUCLEOTIDE SEQUENCE [LARGE SCALE GENOMIC DNA]</scope>
    <source>
        <strain evidence="6 7">RmlP001</strain>
    </source>
</reference>
<dbReference type="GO" id="GO:0015833">
    <property type="term" value="P:peptide transport"/>
    <property type="evidence" value="ECO:0007669"/>
    <property type="project" value="TreeGrafter"/>
</dbReference>
<feature type="domain" description="Solute-binding protein family 5" evidence="5">
    <location>
        <begin position="78"/>
        <end position="428"/>
    </location>
</feature>
<dbReference type="InterPro" id="IPR039424">
    <property type="entry name" value="SBP_5"/>
</dbReference>
<gene>
    <name evidence="6" type="ORF">D3272_15410</name>
</gene>
<dbReference type="SUPFAM" id="SSF53850">
    <property type="entry name" value="Periplasmic binding protein-like II"/>
    <property type="match status" value="1"/>
</dbReference>
<reference evidence="6 7" key="1">
    <citation type="submission" date="2018-09" db="EMBL/GenBank/DDBJ databases">
        <authorList>
            <person name="Grouzdev D.S."/>
            <person name="Krutkina M.S."/>
        </authorList>
    </citation>
    <scope>NUCLEOTIDE SEQUENCE [LARGE SCALE GENOMIC DNA]</scope>
    <source>
        <strain evidence="6 7">RmlP001</strain>
    </source>
</reference>
<evidence type="ECO:0000313" key="6">
    <source>
        <dbReference type="EMBL" id="RYB03975.1"/>
    </source>
</evidence>
<dbReference type="RefSeq" id="WP_129220096.1">
    <property type="nucleotide sequence ID" value="NZ_QYBC01000012.1"/>
</dbReference>
<evidence type="ECO:0000256" key="1">
    <source>
        <dbReference type="ARBA" id="ARBA00004418"/>
    </source>
</evidence>
<dbReference type="GO" id="GO:1904680">
    <property type="term" value="F:peptide transmembrane transporter activity"/>
    <property type="evidence" value="ECO:0007669"/>
    <property type="project" value="TreeGrafter"/>
</dbReference>
<dbReference type="Proteomes" id="UP000289411">
    <property type="component" value="Unassembled WGS sequence"/>
</dbReference>
<dbReference type="EMBL" id="QYBC01000012">
    <property type="protein sequence ID" value="RYB03975.1"/>
    <property type="molecule type" value="Genomic_DNA"/>
</dbReference>
<dbReference type="Gene3D" id="3.40.190.10">
    <property type="entry name" value="Periplasmic binding protein-like II"/>
    <property type="match status" value="1"/>
</dbReference>
<organism evidence="6 7">
    <name type="scientific">Lichenibacterium ramalinae</name>
    <dbReference type="NCBI Taxonomy" id="2316527"/>
    <lineage>
        <taxon>Bacteria</taxon>
        <taxon>Pseudomonadati</taxon>
        <taxon>Pseudomonadota</taxon>
        <taxon>Alphaproteobacteria</taxon>
        <taxon>Hyphomicrobiales</taxon>
        <taxon>Lichenihabitantaceae</taxon>
        <taxon>Lichenibacterium</taxon>
    </lineage>
</organism>
<dbReference type="InterPro" id="IPR030678">
    <property type="entry name" value="Peptide/Ni-bd"/>
</dbReference>
<protein>
    <submittedName>
        <fullName evidence="6">ABC transporter substrate-binding protein</fullName>
    </submittedName>
</protein>
<dbReference type="AlphaFoldDB" id="A0A4V1RII0"/>
<sequence>MTTTSRDISRRAFGTGLAGAAALAAVGPAWAQADGVITVATIGEPGPLDPTVATSDLVSIITQHVFETLFCFDGAWQIRPLLADGLPAVSPDGKSYAVKLRPGVVFHDGSPMTAEDAVASLQRWLKLSPRGKQAAPSVAEVAAEGPLALRIVLSRPYAPLLALLAMNNGAAAILPKAVATATTPMGDPVGTGPYRFVEHKPDQYIRLARFDRYASPAGRPDGYAGERKALAGEIRFVPVPNPTTRVDGMLSGQYLFADSLPAELLPRLKGQAGVEPITVKPFGFPLMIFNEKAGPMANPLVRRAAQAALSCSDMLAAAFGDPAFFDAEGSIYPKGTPYHDEAGVTAYNLNDPAKAGDLLKQAGYGKQPIRIMTSQQYDFLYKMSLVAQQNLQDAGFEVDLQVLDWATLLSRRGDEKGWDAFFTYHTFVPEPSLITVLNPSYPGWWDTPAKHAALDAFNAETDPAKRIADWKVLQALVYAEAPSIKVGDFYNLAARSKRIAGYTVVPWPFFWNVGVTG</sequence>
<dbReference type="PIRSF" id="PIRSF002741">
    <property type="entry name" value="MppA"/>
    <property type="match status" value="1"/>
</dbReference>
<dbReference type="InterPro" id="IPR000914">
    <property type="entry name" value="SBP_5_dom"/>
</dbReference>
<evidence type="ECO:0000256" key="3">
    <source>
        <dbReference type="ARBA" id="ARBA00022729"/>
    </source>
</evidence>
<dbReference type="OrthoDB" id="9803988at2"/>